<keyword evidence="1" id="KW-0645">Protease</keyword>
<name>A0ABN7SXA6_OIKDI</name>
<reference evidence="7 8" key="1">
    <citation type="submission" date="2021-04" db="EMBL/GenBank/DDBJ databases">
        <authorList>
            <person name="Bliznina A."/>
        </authorList>
    </citation>
    <scope>NUCLEOTIDE SEQUENCE [LARGE SCALE GENOMIC DNA]</scope>
</reference>
<feature type="compositionally biased region" description="Polar residues" evidence="4">
    <location>
        <begin position="345"/>
        <end position="360"/>
    </location>
</feature>
<protein>
    <submittedName>
        <fullName evidence="7">Oidioi.mRNA.OKI2018_I69.chr2.g4429.t1.cds</fullName>
    </submittedName>
</protein>
<evidence type="ECO:0000256" key="5">
    <source>
        <dbReference type="SAM" id="SignalP"/>
    </source>
</evidence>
<evidence type="ECO:0000256" key="2">
    <source>
        <dbReference type="ARBA" id="ARBA00022825"/>
    </source>
</evidence>
<dbReference type="InterPro" id="IPR001254">
    <property type="entry name" value="Trypsin_dom"/>
</dbReference>
<keyword evidence="8" id="KW-1185">Reference proteome</keyword>
<dbReference type="InterPro" id="IPR043504">
    <property type="entry name" value="Peptidase_S1_PA_chymotrypsin"/>
</dbReference>
<keyword evidence="2" id="KW-0378">Hydrolase</keyword>
<evidence type="ECO:0000256" key="4">
    <source>
        <dbReference type="SAM" id="MobiDB-lite"/>
    </source>
</evidence>
<accession>A0ABN7SXA6</accession>
<dbReference type="PRINTS" id="PR00722">
    <property type="entry name" value="CHYMOTRYPSIN"/>
</dbReference>
<feature type="region of interest" description="Disordered" evidence="4">
    <location>
        <begin position="305"/>
        <end position="422"/>
    </location>
</feature>
<dbReference type="PANTHER" id="PTHR24252">
    <property type="entry name" value="ACROSIN-RELATED"/>
    <property type="match status" value="1"/>
</dbReference>
<evidence type="ECO:0000259" key="6">
    <source>
        <dbReference type="PROSITE" id="PS50240"/>
    </source>
</evidence>
<dbReference type="Gene3D" id="2.40.10.10">
    <property type="entry name" value="Trypsin-like serine proteases"/>
    <property type="match status" value="1"/>
</dbReference>
<dbReference type="InterPro" id="IPR009003">
    <property type="entry name" value="Peptidase_S1_PA"/>
</dbReference>
<feature type="domain" description="Peptidase S1" evidence="6">
    <location>
        <begin position="24"/>
        <end position="263"/>
    </location>
</feature>
<feature type="chain" id="PRO_5046063787" evidence="5">
    <location>
        <begin position="17"/>
        <end position="422"/>
    </location>
</feature>
<gene>
    <name evidence="7" type="ORF">OKIOD_LOCUS13194</name>
</gene>
<evidence type="ECO:0000313" key="7">
    <source>
        <dbReference type="EMBL" id="CAG5109965.1"/>
    </source>
</evidence>
<evidence type="ECO:0000313" key="8">
    <source>
        <dbReference type="Proteomes" id="UP001158576"/>
    </source>
</evidence>
<dbReference type="InterPro" id="IPR001314">
    <property type="entry name" value="Peptidase_S1A"/>
</dbReference>
<organism evidence="7 8">
    <name type="scientific">Oikopleura dioica</name>
    <name type="common">Tunicate</name>
    <dbReference type="NCBI Taxonomy" id="34765"/>
    <lineage>
        <taxon>Eukaryota</taxon>
        <taxon>Metazoa</taxon>
        <taxon>Chordata</taxon>
        <taxon>Tunicata</taxon>
        <taxon>Appendicularia</taxon>
        <taxon>Copelata</taxon>
        <taxon>Oikopleuridae</taxon>
        <taxon>Oikopleura</taxon>
    </lineage>
</organism>
<dbReference type="SUPFAM" id="SSF50494">
    <property type="entry name" value="Trypsin-like serine proteases"/>
    <property type="match status" value="1"/>
</dbReference>
<dbReference type="Pfam" id="PF00089">
    <property type="entry name" value="Trypsin"/>
    <property type="match status" value="1"/>
</dbReference>
<dbReference type="PROSITE" id="PS50240">
    <property type="entry name" value="TRYPSIN_DOM"/>
    <property type="match status" value="1"/>
</dbReference>
<feature type="signal peptide" evidence="5">
    <location>
        <begin position="1"/>
        <end position="16"/>
    </location>
</feature>
<dbReference type="Proteomes" id="UP001158576">
    <property type="component" value="Chromosome 2"/>
</dbReference>
<evidence type="ECO:0000256" key="1">
    <source>
        <dbReference type="ARBA" id="ARBA00022670"/>
    </source>
</evidence>
<evidence type="ECO:0000256" key="3">
    <source>
        <dbReference type="ARBA" id="ARBA00023157"/>
    </source>
</evidence>
<proteinExistence type="predicted"/>
<dbReference type="SMART" id="SM00020">
    <property type="entry name" value="Tryp_SPc"/>
    <property type="match status" value="1"/>
</dbReference>
<feature type="compositionally biased region" description="Polar residues" evidence="4">
    <location>
        <begin position="375"/>
        <end position="391"/>
    </location>
</feature>
<sequence length="422" mass="47394">MNILKLLAVFFVVANAKRKKRGRVKGGSKVTSDTKYPSFVSIVTQNGGHFCGSVILDATTVLSSSHCDIETSNFVVFGTLKRSNDRNFNPNQNNVARIKSVKNFGKIMNSGLWKDDYTLVTLSSPIRFNSKVKAAKLGTFDEFANNIMTGKTTCMIVGNGQTDMSGSYSDTLKEGRTKIHSYQLKAVGFMYGDKENVFLMDNSGKAIAGKGDSGGPLYCPINGVQKVFGVASFAHNGEASFFDAYTGYAAVFTPIAHQYLRRWNPANKTPRNFEDMDIMVRNYVAHKTILTSSSTAAKTGEIKVKRQRYDQASRERARQRTIEFNKRFPPKRRYGTQATFKRPTYKQNFGTQKKPTFSQPKKSTSYSWKSSTNTQQNKYSGNNYKSQNSYKRYQPPAQKKPTYNSQSRRTQREQPGITCSCD</sequence>
<feature type="compositionally biased region" description="Low complexity" evidence="4">
    <location>
        <begin position="361"/>
        <end position="374"/>
    </location>
</feature>
<keyword evidence="2" id="KW-0720">Serine protease</keyword>
<dbReference type="EMBL" id="OU015567">
    <property type="protein sequence ID" value="CAG5109965.1"/>
    <property type="molecule type" value="Genomic_DNA"/>
</dbReference>
<dbReference type="PANTHER" id="PTHR24252:SF7">
    <property type="entry name" value="HYALIN"/>
    <property type="match status" value="1"/>
</dbReference>
<keyword evidence="5" id="KW-0732">Signal</keyword>
<keyword evidence="3" id="KW-1015">Disulfide bond</keyword>
<feature type="compositionally biased region" description="Basic and acidic residues" evidence="4">
    <location>
        <begin position="305"/>
        <end position="326"/>
    </location>
</feature>